<name>A0A8J4GQT8_9CHLO</name>
<evidence type="ECO:0000313" key="3">
    <source>
        <dbReference type="Proteomes" id="UP000722791"/>
    </source>
</evidence>
<evidence type="ECO:0000313" key="2">
    <source>
        <dbReference type="EMBL" id="GIM12035.1"/>
    </source>
</evidence>
<accession>A0A8J4GQT8</accession>
<organism evidence="2 3">
    <name type="scientific">Volvox reticuliferus</name>
    <dbReference type="NCBI Taxonomy" id="1737510"/>
    <lineage>
        <taxon>Eukaryota</taxon>
        <taxon>Viridiplantae</taxon>
        <taxon>Chlorophyta</taxon>
        <taxon>core chlorophytes</taxon>
        <taxon>Chlorophyceae</taxon>
        <taxon>CS clade</taxon>
        <taxon>Chlamydomonadales</taxon>
        <taxon>Volvocaceae</taxon>
        <taxon>Volvox</taxon>
    </lineage>
</organism>
<dbReference type="EMBL" id="BNCQ01000041">
    <property type="protein sequence ID" value="GIM12035.1"/>
    <property type="molecule type" value="Genomic_DNA"/>
</dbReference>
<dbReference type="Pfam" id="PF00188">
    <property type="entry name" value="CAP"/>
    <property type="match status" value="1"/>
</dbReference>
<comment type="caution">
    <text evidence="2">The sequence shown here is derived from an EMBL/GenBank/DDBJ whole genome shotgun (WGS) entry which is preliminary data.</text>
</comment>
<reference evidence="2" key="1">
    <citation type="journal article" date="2021" name="Proc. Natl. Acad. Sci. U.S.A.">
        <title>Three genomes in the algal genus Volvox reveal the fate of a haploid sex-determining region after a transition to homothallism.</title>
        <authorList>
            <person name="Yamamoto K."/>
            <person name="Hamaji T."/>
            <person name="Kawai-Toyooka H."/>
            <person name="Matsuzaki R."/>
            <person name="Takahashi F."/>
            <person name="Nishimura Y."/>
            <person name="Kawachi M."/>
            <person name="Noguchi H."/>
            <person name="Minakuchi Y."/>
            <person name="Umen J.G."/>
            <person name="Toyoda A."/>
            <person name="Nozaki H."/>
        </authorList>
    </citation>
    <scope>NUCLEOTIDE SEQUENCE</scope>
    <source>
        <strain evidence="2">NIES-3785</strain>
    </source>
</reference>
<dbReference type="InterPro" id="IPR035940">
    <property type="entry name" value="CAP_sf"/>
</dbReference>
<feature type="domain" description="SCP" evidence="1">
    <location>
        <begin position="9"/>
        <end position="146"/>
    </location>
</feature>
<dbReference type="PANTHER" id="PTHR10334">
    <property type="entry name" value="CYSTEINE-RICH SECRETORY PROTEIN-RELATED"/>
    <property type="match status" value="1"/>
</dbReference>
<dbReference type="Proteomes" id="UP000722791">
    <property type="component" value="Unassembled WGS sequence"/>
</dbReference>
<dbReference type="InterPro" id="IPR001283">
    <property type="entry name" value="CRISP-related"/>
</dbReference>
<dbReference type="InterPro" id="IPR014044">
    <property type="entry name" value="CAP_dom"/>
</dbReference>
<sequence length="149" mass="16966">MHITGGNCPDAETVLTQHNFYRARHQAGALRWSPTLAADSTAYAQLLARQGCSLRHSYGRDYGENLMLVQQVPKPDDTCNLAVRSWYDEVQDYDFKAPQPFYDNWPKGIGHFTQLVSPPQTNSMRCAVRCARSLHWVLYHQAAVRTLNL</sequence>
<gene>
    <name evidence="2" type="ORF">Vretimale_15488</name>
</gene>
<dbReference type="SMART" id="SM00198">
    <property type="entry name" value="SCP"/>
    <property type="match status" value="1"/>
</dbReference>
<protein>
    <recommendedName>
        <fullName evidence="1">SCP domain-containing protein</fullName>
    </recommendedName>
</protein>
<dbReference type="AlphaFoldDB" id="A0A8J4GQT8"/>
<evidence type="ECO:0000259" key="1">
    <source>
        <dbReference type="SMART" id="SM00198"/>
    </source>
</evidence>
<proteinExistence type="predicted"/>
<dbReference type="Gene3D" id="3.40.33.10">
    <property type="entry name" value="CAP"/>
    <property type="match status" value="1"/>
</dbReference>
<dbReference type="SUPFAM" id="SSF55797">
    <property type="entry name" value="PR-1-like"/>
    <property type="match status" value="1"/>
</dbReference>